<protein>
    <submittedName>
        <fullName evidence="1">Uncharacterized protein</fullName>
    </submittedName>
</protein>
<comment type="caution">
    <text evidence="1">The sequence shown here is derived from an EMBL/GenBank/DDBJ whole genome shotgun (WGS) entry which is preliminary data.</text>
</comment>
<dbReference type="EMBL" id="CAUYUJ010003080">
    <property type="protein sequence ID" value="CAK0803741.1"/>
    <property type="molecule type" value="Genomic_DNA"/>
</dbReference>
<reference evidence="1" key="1">
    <citation type="submission" date="2023-10" db="EMBL/GenBank/DDBJ databases">
        <authorList>
            <person name="Chen Y."/>
            <person name="Shah S."/>
            <person name="Dougan E. K."/>
            <person name="Thang M."/>
            <person name="Chan C."/>
        </authorList>
    </citation>
    <scope>NUCLEOTIDE SEQUENCE [LARGE SCALE GENOMIC DNA]</scope>
</reference>
<sequence length="245" mass="27260">MSAPRLLGDNHRIWESENHAPLCDGYNGVSWIELNDSKDWAAPVHQFGYIKGAPDDITAILEPKYPTEDAQMMDTREKGGAQGTFVEQQRRRIIGEVLALELTARTRLSGGRTSLVPDLGFKINVVGANAAAWSGTTSFRQKYRYNAKNLWAAIAGQLCTLRLTNECALISTRAFLAAVGQLPDRQELLLLLQGDPCRPWKAMLQEAAAFAEYGRHAARMCLQIDRRLAALLESNRSLMQADWSD</sequence>
<accession>A0ABN9QFS2</accession>
<proteinExistence type="predicted"/>
<evidence type="ECO:0000313" key="2">
    <source>
        <dbReference type="Proteomes" id="UP001189429"/>
    </source>
</evidence>
<dbReference type="Proteomes" id="UP001189429">
    <property type="component" value="Unassembled WGS sequence"/>
</dbReference>
<name>A0ABN9QFS2_9DINO</name>
<keyword evidence="2" id="KW-1185">Reference proteome</keyword>
<gene>
    <name evidence="1" type="ORF">PCOR1329_LOCUS10802</name>
</gene>
<organism evidence="1 2">
    <name type="scientific">Prorocentrum cordatum</name>
    <dbReference type="NCBI Taxonomy" id="2364126"/>
    <lineage>
        <taxon>Eukaryota</taxon>
        <taxon>Sar</taxon>
        <taxon>Alveolata</taxon>
        <taxon>Dinophyceae</taxon>
        <taxon>Prorocentrales</taxon>
        <taxon>Prorocentraceae</taxon>
        <taxon>Prorocentrum</taxon>
    </lineage>
</organism>
<evidence type="ECO:0000313" key="1">
    <source>
        <dbReference type="EMBL" id="CAK0803741.1"/>
    </source>
</evidence>